<organism evidence="1">
    <name type="scientific">hydrothermal vent metagenome</name>
    <dbReference type="NCBI Taxonomy" id="652676"/>
    <lineage>
        <taxon>unclassified sequences</taxon>
        <taxon>metagenomes</taxon>
        <taxon>ecological metagenomes</taxon>
    </lineage>
</organism>
<accession>A0A1W1BNV9</accession>
<protein>
    <recommendedName>
        <fullName evidence="2">Lipoprotein</fullName>
    </recommendedName>
</protein>
<gene>
    <name evidence="1" type="ORF">MNB_SV-9-49</name>
</gene>
<name>A0A1W1BNV9_9ZZZZ</name>
<sequence>MFKNVLFILSLFVLMGCNSNDDITTTPPIIPPPQNADKLIINQENSDIVIASIISSIGILRKRIEDIPRVDLDKLSGVGSNELYLGVDISNIADICKEGGEAILNSISSTSVDITFKECKDNDKTINGDSNLEIEDEVSHLILKEFNYDDDSFFKQANILYDEKGDRKDIDAFISSGFIINNGEQISLRNISFKKISQNYILNGDLGTGCLGGVVIVKTIQAISAPDNKCPDDGELYAVGGDGSTLGITFNRNMSIDTFLNNETREYYNTCIDLPSYDDVCP</sequence>
<evidence type="ECO:0008006" key="2">
    <source>
        <dbReference type="Google" id="ProtNLM"/>
    </source>
</evidence>
<dbReference type="EMBL" id="FPHG01000027">
    <property type="protein sequence ID" value="SFV55203.1"/>
    <property type="molecule type" value="Genomic_DNA"/>
</dbReference>
<reference evidence="1" key="1">
    <citation type="submission" date="2016-10" db="EMBL/GenBank/DDBJ databases">
        <authorList>
            <person name="de Groot N.N."/>
        </authorList>
    </citation>
    <scope>NUCLEOTIDE SEQUENCE</scope>
</reference>
<evidence type="ECO:0000313" key="1">
    <source>
        <dbReference type="EMBL" id="SFV55203.1"/>
    </source>
</evidence>
<proteinExistence type="predicted"/>
<dbReference type="PROSITE" id="PS51257">
    <property type="entry name" value="PROKAR_LIPOPROTEIN"/>
    <property type="match status" value="1"/>
</dbReference>
<dbReference type="AlphaFoldDB" id="A0A1W1BNV9"/>